<dbReference type="PROSITE" id="PS50294">
    <property type="entry name" value="WD_REPEATS_REGION"/>
    <property type="match status" value="2"/>
</dbReference>
<dbReference type="PROSITE" id="PS50082">
    <property type="entry name" value="WD_REPEATS_2"/>
    <property type="match status" value="5"/>
</dbReference>
<dbReference type="Gene3D" id="2.130.10.10">
    <property type="entry name" value="YVTN repeat-like/Quinoprotein amine dehydrogenase"/>
    <property type="match status" value="3"/>
</dbReference>
<dbReference type="Proteomes" id="UP001499843">
    <property type="component" value="Unassembled WGS sequence"/>
</dbReference>
<gene>
    <name evidence="5" type="ORF">GCM10009850_088890</name>
</gene>
<dbReference type="InterPro" id="IPR015943">
    <property type="entry name" value="WD40/YVTN_repeat-like_dom_sf"/>
</dbReference>
<accession>A0ABN3CVC0</accession>
<keyword evidence="2" id="KW-0677">Repeat</keyword>
<dbReference type="InterPro" id="IPR011047">
    <property type="entry name" value="Quinoprotein_ADH-like_sf"/>
</dbReference>
<evidence type="ECO:0000259" key="4">
    <source>
        <dbReference type="Pfam" id="PF13191"/>
    </source>
</evidence>
<dbReference type="InterPro" id="IPR009003">
    <property type="entry name" value="Peptidase_S1_PA"/>
</dbReference>
<dbReference type="SUPFAM" id="SSF50978">
    <property type="entry name" value="WD40 repeat-like"/>
    <property type="match status" value="1"/>
</dbReference>
<dbReference type="Pfam" id="PF13365">
    <property type="entry name" value="Trypsin_2"/>
    <property type="match status" value="1"/>
</dbReference>
<dbReference type="InterPro" id="IPR001680">
    <property type="entry name" value="WD40_rpt"/>
</dbReference>
<evidence type="ECO:0000256" key="3">
    <source>
        <dbReference type="PROSITE-ProRule" id="PRU00221"/>
    </source>
</evidence>
<evidence type="ECO:0000256" key="2">
    <source>
        <dbReference type="ARBA" id="ARBA00022737"/>
    </source>
</evidence>
<name>A0ABN3CVC0_9ACTN</name>
<evidence type="ECO:0000256" key="1">
    <source>
        <dbReference type="ARBA" id="ARBA00022574"/>
    </source>
</evidence>
<dbReference type="PANTHER" id="PTHR22847:SF637">
    <property type="entry name" value="WD REPEAT DOMAIN 5B"/>
    <property type="match status" value="1"/>
</dbReference>
<dbReference type="InterPro" id="IPR027417">
    <property type="entry name" value="P-loop_NTPase"/>
</dbReference>
<dbReference type="InterPro" id="IPR041664">
    <property type="entry name" value="AAA_16"/>
</dbReference>
<reference evidence="5 6" key="1">
    <citation type="journal article" date="2019" name="Int. J. Syst. Evol. Microbiol.">
        <title>The Global Catalogue of Microorganisms (GCM) 10K type strain sequencing project: providing services to taxonomists for standard genome sequencing and annotation.</title>
        <authorList>
            <consortium name="The Broad Institute Genomics Platform"/>
            <consortium name="The Broad Institute Genome Sequencing Center for Infectious Disease"/>
            <person name="Wu L."/>
            <person name="Ma J."/>
        </authorList>
    </citation>
    <scope>NUCLEOTIDE SEQUENCE [LARGE SCALE GENOMIC DNA]</scope>
    <source>
        <strain evidence="5 6">JCM 16114</strain>
    </source>
</reference>
<dbReference type="SUPFAM" id="SSF50998">
    <property type="entry name" value="Quinoprotein alcohol dehydrogenase-like"/>
    <property type="match status" value="1"/>
</dbReference>
<feature type="domain" description="Orc1-like AAA ATPase" evidence="4">
    <location>
        <begin position="250"/>
        <end position="382"/>
    </location>
</feature>
<dbReference type="EMBL" id="BAAAQX010000032">
    <property type="protein sequence ID" value="GAA2213427.1"/>
    <property type="molecule type" value="Genomic_DNA"/>
</dbReference>
<dbReference type="Pfam" id="PF13191">
    <property type="entry name" value="AAA_16"/>
    <property type="match status" value="1"/>
</dbReference>
<organism evidence="5 6">
    <name type="scientific">Nonomuraea monospora</name>
    <dbReference type="NCBI Taxonomy" id="568818"/>
    <lineage>
        <taxon>Bacteria</taxon>
        <taxon>Bacillati</taxon>
        <taxon>Actinomycetota</taxon>
        <taxon>Actinomycetes</taxon>
        <taxon>Streptosporangiales</taxon>
        <taxon>Streptosporangiaceae</taxon>
        <taxon>Nonomuraea</taxon>
    </lineage>
</organism>
<proteinExistence type="predicted"/>
<dbReference type="SMART" id="SM00320">
    <property type="entry name" value="WD40"/>
    <property type="match status" value="7"/>
</dbReference>
<dbReference type="PANTHER" id="PTHR22847">
    <property type="entry name" value="WD40 REPEAT PROTEIN"/>
    <property type="match status" value="1"/>
</dbReference>
<sequence>MTAGPANDSWVASVHRTAGDKEPLGAAVIIDTRRALTAAHVVLHRGAVAEELWVAFPKAHPPVYQRCRVETVVLAEHVEDVDLALLVLAGDVPAGVWPARLLCPSATRLVNRRWWAFGFPDRQQWGDSAGGRVDETLGYGSIRLATESASPLASGFSGGGVWSPEYEAVVAVVSDSRAVSGGGRAITLFEADRRFPGQRLRRLADSWSTEQAGQLALASWGWTLRADPEGRRHWRPRARGVSVDTERGHRFRGRTAALKAITAWLDRDEPDQRVLVVTGSPGVGKSAVLGRVVTSADPGIRAALPADDEAWKATPGSVACAVHAKGKTALDVATEIARAASAALPDTLADFEPDLRAALTDRPGAPGTRFNVVIDALDEATSPAEARGIVARVVLPLVHGCAGLGAQVVLATRRGDDEGELIPLFGGAAHVVNLDSPEFYAEQDVVEYAKATLQLLGDPRPGNPYADGPVAGPVATAIARRSAHSFLIAGLIARTHALHDVEPVDPAALTFPPEVKHALDAYTARLPGVGGLPAAAALTALAFAAAPGFDVELWALAIRTLAGAEVTAGELLAFAHSSAANFLVESDDRHEVFRLFHQALDDTLLGERSDLRADHRALARAFMGFVEPVPPYLARSLAGHAARGGVLEELLCRTPFVLHADLARVIVVASVDPSPAVRACLRLIRLTPMAAAAGPAERAAMFDLTAAVADLPRIEALASRDAPYRVEWAEVQRRFDEAVLLGHEGRVTAVTSFVMDGRTLLASSGADNTIRLWDPATGLPAHVPIRAVAAGMTAVTVRGRVLLATLDHDGAFRLWDPATGRPVDCALTRVQEGGKYLCALPQGDDDLVAVAGLSGDLTVWDLVTGQPTGSPDHLREDIRGLSYSARNGRLVTATWDGRVDIWDAGTKLLLRTLDGARQVTAICALDDPALLAIGDVLGRLHIGGRYFAGHTDLITDICVFTLDGRTLLATTSADGSIRLWDPSRLEFSSHDTVHRSCALLLHERVLLAEMSGNVRLRDPAGGLTAEFAADSPMSLDAFAHGLLIITEASGFRVWDPATGEPVTPLIPLSPRTVEPIDAHMLAVVAEGIGQVVDRETGKRRFLRLSRFARPLRDVAALCAYTMNGKSLIATAHDHGEVRLWNAITGRPAGRPLIGHSAGASAVCTFALDRQVLLASASWDRTVRMWDPATSRPFGSVLTGHSDVVSAVCALTLGGRVLLVSGSADATVRVWDPAAGTCLLTIPVHDAVRKCAWLGGLLVVYGKGGGILAVRPSALLHAPPRPDHLIS</sequence>
<dbReference type="Gene3D" id="3.40.50.300">
    <property type="entry name" value="P-loop containing nucleotide triphosphate hydrolases"/>
    <property type="match status" value="1"/>
</dbReference>
<protein>
    <recommendedName>
        <fullName evidence="4">Orc1-like AAA ATPase domain-containing protein</fullName>
    </recommendedName>
</protein>
<evidence type="ECO:0000313" key="5">
    <source>
        <dbReference type="EMBL" id="GAA2213427.1"/>
    </source>
</evidence>
<dbReference type="SUPFAM" id="SSF50494">
    <property type="entry name" value="Trypsin-like serine proteases"/>
    <property type="match status" value="1"/>
</dbReference>
<feature type="repeat" description="WD" evidence="3">
    <location>
        <begin position="1197"/>
        <end position="1240"/>
    </location>
</feature>
<dbReference type="PRINTS" id="PR00320">
    <property type="entry name" value="GPROTEINBRPT"/>
</dbReference>
<feature type="repeat" description="WD" evidence="3">
    <location>
        <begin position="1172"/>
        <end position="1195"/>
    </location>
</feature>
<dbReference type="Pfam" id="PF00400">
    <property type="entry name" value="WD40"/>
    <property type="match status" value="5"/>
</dbReference>
<dbReference type="InterPro" id="IPR020472">
    <property type="entry name" value="WD40_PAC1"/>
</dbReference>
<dbReference type="Gene3D" id="2.40.10.10">
    <property type="entry name" value="Trypsin-like serine proteases"/>
    <property type="match status" value="1"/>
</dbReference>
<comment type="caution">
    <text evidence="5">The sequence shown here is derived from an EMBL/GenBank/DDBJ whole genome shotgun (WGS) entry which is preliminary data.</text>
</comment>
<feature type="repeat" description="WD" evidence="3">
    <location>
        <begin position="947"/>
        <end position="981"/>
    </location>
</feature>
<feature type="repeat" description="WD" evidence="3">
    <location>
        <begin position="878"/>
        <end position="912"/>
    </location>
</feature>
<dbReference type="InterPro" id="IPR036322">
    <property type="entry name" value="WD40_repeat_dom_sf"/>
</dbReference>
<dbReference type="RefSeq" id="WP_344488978.1">
    <property type="nucleotide sequence ID" value="NZ_BAAAQX010000032.1"/>
</dbReference>
<keyword evidence="6" id="KW-1185">Reference proteome</keyword>
<keyword evidence="1 3" id="KW-0853">WD repeat</keyword>
<feature type="repeat" description="WD" evidence="3">
    <location>
        <begin position="740"/>
        <end position="774"/>
    </location>
</feature>
<dbReference type="InterPro" id="IPR043504">
    <property type="entry name" value="Peptidase_S1_PA_chymotrypsin"/>
</dbReference>
<evidence type="ECO:0000313" key="6">
    <source>
        <dbReference type="Proteomes" id="UP001499843"/>
    </source>
</evidence>